<dbReference type="Proteomes" id="UP000032066">
    <property type="component" value="Unassembled WGS sequence"/>
</dbReference>
<keyword evidence="2" id="KW-1185">Reference proteome</keyword>
<comment type="caution">
    <text evidence="1">The sequence shown here is derived from an EMBL/GenBank/DDBJ whole genome shotgun (WGS) entry which is preliminary data.</text>
</comment>
<proteinExistence type="predicted"/>
<gene>
    <name evidence="1" type="ORF">TR51_12835</name>
</gene>
<dbReference type="AlphaFoldDB" id="A0A0D0N9Q7"/>
<protein>
    <submittedName>
        <fullName evidence="1">Uncharacterized protein</fullName>
    </submittedName>
</protein>
<name>A0A0D0N9Q7_KITGR</name>
<accession>A0A0D0N9Q7</accession>
<sequence length="184" mass="19976">MGIHLVSADVEEWFGGAVAAALDEELARRGLPPQLPPTASAASFEEKVMPPMGAFGALCREALAPEEAAGLLDWTELVPVPFDGVIELAVPSTHGDRTVVFSAHRLLPLAERPAAVLELPEDLRRSDARTMEVSSWFLDVTGEPDALAGRTGRWTRDLPAAFYAAMYLRAAQYCLRQGRPLTYC</sequence>
<dbReference type="STRING" id="2064.TR51_12835"/>
<dbReference type="PATRIC" id="fig|2064.6.peg.2759"/>
<reference evidence="1 2" key="1">
    <citation type="submission" date="2015-02" db="EMBL/GenBank/DDBJ databases">
        <title>Draft genome sequence of Kitasatospora griseola MF730-N6, a bafilomycin, terpentecin and satosporin producer.</title>
        <authorList>
            <person name="Arens J.C."/>
            <person name="Haltli B."/>
            <person name="Kerr R.G."/>
        </authorList>
    </citation>
    <scope>NUCLEOTIDE SEQUENCE [LARGE SCALE GENOMIC DNA]</scope>
    <source>
        <strain evidence="1 2">MF730-N6</strain>
    </source>
</reference>
<organism evidence="1 2">
    <name type="scientific">Kitasatospora griseola</name>
    <name type="common">Streptomyces griseolosporeus</name>
    <dbReference type="NCBI Taxonomy" id="2064"/>
    <lineage>
        <taxon>Bacteria</taxon>
        <taxon>Bacillati</taxon>
        <taxon>Actinomycetota</taxon>
        <taxon>Actinomycetes</taxon>
        <taxon>Kitasatosporales</taxon>
        <taxon>Streptomycetaceae</taxon>
        <taxon>Kitasatospora</taxon>
    </lineage>
</organism>
<evidence type="ECO:0000313" key="1">
    <source>
        <dbReference type="EMBL" id="KIQ64960.1"/>
    </source>
</evidence>
<dbReference type="RefSeq" id="WP_043910899.1">
    <property type="nucleotide sequence ID" value="NZ_JXZB01000002.1"/>
</dbReference>
<dbReference type="EMBL" id="JXZB01000002">
    <property type="protein sequence ID" value="KIQ64960.1"/>
    <property type="molecule type" value="Genomic_DNA"/>
</dbReference>
<dbReference type="OrthoDB" id="3869625at2"/>
<evidence type="ECO:0000313" key="2">
    <source>
        <dbReference type="Proteomes" id="UP000032066"/>
    </source>
</evidence>